<keyword evidence="1" id="KW-1133">Transmembrane helix</keyword>
<dbReference type="AlphaFoldDB" id="A0AAE0U3S8"/>
<keyword evidence="3" id="KW-1185">Reference proteome</keyword>
<dbReference type="PANTHER" id="PTHR37544">
    <property type="entry name" value="SPRAY-RELATED"/>
    <property type="match status" value="1"/>
</dbReference>
<protein>
    <submittedName>
        <fullName evidence="2">Uncharacterized protein</fullName>
    </submittedName>
</protein>
<organism evidence="2 3">
    <name type="scientific">Podospora didyma</name>
    <dbReference type="NCBI Taxonomy" id="330526"/>
    <lineage>
        <taxon>Eukaryota</taxon>
        <taxon>Fungi</taxon>
        <taxon>Dikarya</taxon>
        <taxon>Ascomycota</taxon>
        <taxon>Pezizomycotina</taxon>
        <taxon>Sordariomycetes</taxon>
        <taxon>Sordariomycetidae</taxon>
        <taxon>Sordariales</taxon>
        <taxon>Podosporaceae</taxon>
        <taxon>Podospora</taxon>
    </lineage>
</organism>
<feature type="transmembrane region" description="Helical" evidence="1">
    <location>
        <begin position="349"/>
        <end position="368"/>
    </location>
</feature>
<evidence type="ECO:0000313" key="3">
    <source>
        <dbReference type="Proteomes" id="UP001285441"/>
    </source>
</evidence>
<dbReference type="EMBL" id="JAULSW010000002">
    <property type="protein sequence ID" value="KAK3389544.1"/>
    <property type="molecule type" value="Genomic_DNA"/>
</dbReference>
<proteinExistence type="predicted"/>
<sequence length="982" mass="105582">MPVFSERFLALSGSTSNRPSYFARFGRGSCGNSANPSDQRMVVVLGTQTIDLRSLPTTQTATSSPINGSIPRSVQLLCKPKYAISRVDVTKKDNRLLNITPSAVRHVDRLLNNVQPWDLAEAFFASYRTELAAVYADNTPWFYQPEILNTDAAMYFALDLKYRTLGSATPAASLMDAGTLQRLANDYFQQFAVVLASKSLMQSATSTTTTNVAVTNEKLIFSFFVTQLIVAFLGVCTILTITTLLLVPKKGVLPRDPGTIMDMAVLLANSRNLLQALRGAGGADMAALRERLTGPEFFTGVEAYEHSGSKGSGYFKILGGHGLPEATPNYVEPTDAFPVPSLLHPLQRFAASVTAVGLIVALDLTLQTSTKNGGLADADNMKDAYANLFWTIIPALILCTLAVYFISINFTLRLLAPYAALRRGASFEQSMSLNLVDRAVPITVYQSFKTRNLAVGGAGVAAFMASLFAIFSTSLFAAATVPVAAPCQLLTQDFFSVSNGIPDASFCTLCQNGTVLSSLVLDGNISFPDFTFEDMTFPTLAMATVPQSMGDDEELPDDVIVTATVTAVRPVMACRMFRPSEILTSITTTDSTTLRISLSGEADSSPIVVDTERSTDDLPVGRNPFFGAGGYRPIPVTNGTGVSHWVWVWGQLEGANSAQAKIKSVFALACNETMEQLNVATRYVGAGLDIDANIPPIPDEDTIVPVPVAIDGNLNYADLISIATPHLLDPFFSSLVSSRFAIPASSLGDASSIATSAVVDAITRQHKLIRAQVVSTWNRRPTAALGTNNTSLLSPVDLTGTVMGNATTLAIPALLTVTSLLSGAQRRVVQDMISTRILQALLAAVLVFSAASWLALPKPNILPRASSMSIASIAALLADGNIFGLLGRGAEWQDMEEVHAFFRDGLHVTMNFQLGWEKLRKRRREETLATWGMNGSCPKDQVFAVSAIRTGGWGGGENVGLGLQARVGYNHRDHVRDWGWRT</sequence>
<dbReference type="InterPro" id="IPR021840">
    <property type="entry name" value="DUF3433"/>
</dbReference>
<feature type="transmembrane region" description="Helical" evidence="1">
    <location>
        <begin position="388"/>
        <end position="412"/>
    </location>
</feature>
<feature type="transmembrane region" description="Helical" evidence="1">
    <location>
        <begin position="219"/>
        <end position="247"/>
    </location>
</feature>
<reference evidence="2" key="1">
    <citation type="journal article" date="2023" name="Mol. Phylogenet. Evol.">
        <title>Genome-scale phylogeny and comparative genomics of the fungal order Sordariales.</title>
        <authorList>
            <person name="Hensen N."/>
            <person name="Bonometti L."/>
            <person name="Westerberg I."/>
            <person name="Brannstrom I.O."/>
            <person name="Guillou S."/>
            <person name="Cros-Aarteil S."/>
            <person name="Calhoun S."/>
            <person name="Haridas S."/>
            <person name="Kuo A."/>
            <person name="Mondo S."/>
            <person name="Pangilinan J."/>
            <person name="Riley R."/>
            <person name="LaButti K."/>
            <person name="Andreopoulos B."/>
            <person name="Lipzen A."/>
            <person name="Chen C."/>
            <person name="Yan M."/>
            <person name="Daum C."/>
            <person name="Ng V."/>
            <person name="Clum A."/>
            <person name="Steindorff A."/>
            <person name="Ohm R.A."/>
            <person name="Martin F."/>
            <person name="Silar P."/>
            <person name="Natvig D.O."/>
            <person name="Lalanne C."/>
            <person name="Gautier V."/>
            <person name="Ament-Velasquez S.L."/>
            <person name="Kruys A."/>
            <person name="Hutchinson M.I."/>
            <person name="Powell A.J."/>
            <person name="Barry K."/>
            <person name="Miller A.N."/>
            <person name="Grigoriev I.V."/>
            <person name="Debuchy R."/>
            <person name="Gladieux P."/>
            <person name="Hiltunen Thoren M."/>
            <person name="Johannesson H."/>
        </authorList>
    </citation>
    <scope>NUCLEOTIDE SEQUENCE</scope>
    <source>
        <strain evidence="2">CBS 232.78</strain>
    </source>
</reference>
<reference evidence="2" key="2">
    <citation type="submission" date="2023-06" db="EMBL/GenBank/DDBJ databases">
        <authorList>
            <consortium name="Lawrence Berkeley National Laboratory"/>
            <person name="Haridas S."/>
            <person name="Hensen N."/>
            <person name="Bonometti L."/>
            <person name="Westerberg I."/>
            <person name="Brannstrom I.O."/>
            <person name="Guillou S."/>
            <person name="Cros-Aarteil S."/>
            <person name="Calhoun S."/>
            <person name="Kuo A."/>
            <person name="Mondo S."/>
            <person name="Pangilinan J."/>
            <person name="Riley R."/>
            <person name="LaButti K."/>
            <person name="Andreopoulos B."/>
            <person name="Lipzen A."/>
            <person name="Chen C."/>
            <person name="Yanf M."/>
            <person name="Daum C."/>
            <person name="Ng V."/>
            <person name="Clum A."/>
            <person name="Steindorff A."/>
            <person name="Ohm R."/>
            <person name="Martin F."/>
            <person name="Silar P."/>
            <person name="Natvig D."/>
            <person name="Lalanne C."/>
            <person name="Gautier V."/>
            <person name="Ament-velasquez S.L."/>
            <person name="Kruys A."/>
            <person name="Hutchinson M.I."/>
            <person name="Powell A.J."/>
            <person name="Barry K."/>
            <person name="Miller A.N."/>
            <person name="Grigoriev I.V."/>
            <person name="Debuchy R."/>
            <person name="Gladieux P."/>
            <person name="Thoren M.H."/>
            <person name="Johannesson H."/>
        </authorList>
    </citation>
    <scope>NUCLEOTIDE SEQUENCE</scope>
    <source>
        <strain evidence="2">CBS 232.78</strain>
    </source>
</reference>
<feature type="transmembrane region" description="Helical" evidence="1">
    <location>
        <begin position="836"/>
        <end position="856"/>
    </location>
</feature>
<feature type="transmembrane region" description="Helical" evidence="1">
    <location>
        <begin position="453"/>
        <end position="479"/>
    </location>
</feature>
<evidence type="ECO:0000313" key="2">
    <source>
        <dbReference type="EMBL" id="KAK3389544.1"/>
    </source>
</evidence>
<name>A0AAE0U3S8_9PEZI</name>
<comment type="caution">
    <text evidence="2">The sequence shown here is derived from an EMBL/GenBank/DDBJ whole genome shotgun (WGS) entry which is preliminary data.</text>
</comment>
<accession>A0AAE0U3S8</accession>
<dbReference type="Proteomes" id="UP001285441">
    <property type="component" value="Unassembled WGS sequence"/>
</dbReference>
<dbReference type="Pfam" id="PF11915">
    <property type="entry name" value="DUF3433"/>
    <property type="match status" value="1"/>
</dbReference>
<dbReference type="PANTHER" id="PTHR37544:SF1">
    <property type="entry name" value="PHOSPHORIBOSYLAMINOIMIDAZOLE-SUCCINOCARBOXAMIDE SYNTHASE"/>
    <property type="match status" value="1"/>
</dbReference>
<feature type="transmembrane region" description="Helical" evidence="1">
    <location>
        <begin position="802"/>
        <end position="824"/>
    </location>
</feature>
<keyword evidence="1" id="KW-0472">Membrane</keyword>
<evidence type="ECO:0000256" key="1">
    <source>
        <dbReference type="SAM" id="Phobius"/>
    </source>
</evidence>
<keyword evidence="1" id="KW-0812">Transmembrane</keyword>
<gene>
    <name evidence="2" type="ORF">B0H63DRAFT_463944</name>
</gene>